<reference evidence="1" key="2">
    <citation type="submission" date="2020-09" db="EMBL/GenBank/DDBJ databases">
        <authorList>
            <person name="Sun Q."/>
            <person name="Ohkuma M."/>
        </authorList>
    </citation>
    <scope>NUCLEOTIDE SEQUENCE</scope>
    <source>
        <strain evidence="1">JCM 4122</strain>
    </source>
</reference>
<name>A0A919ET25_STRFL</name>
<sequence length="97" mass="10310">MAVIVTFEFPGAGQELYDAVIDRVTGGRGFTRFADLGDPGLISHAAGPVDGGFRVTEVWESAEALEKHAQTFGPILADLGQVDVRPTVVPAHHVVVR</sequence>
<protein>
    <recommendedName>
        <fullName evidence="3">ABM domain-containing protein</fullName>
    </recommendedName>
</protein>
<evidence type="ECO:0000313" key="1">
    <source>
        <dbReference type="EMBL" id="GHG24681.1"/>
    </source>
</evidence>
<organism evidence="1 2">
    <name type="scientific">Streptomyces filamentosus</name>
    <name type="common">Streptomyces roseosporus</name>
    <dbReference type="NCBI Taxonomy" id="67294"/>
    <lineage>
        <taxon>Bacteria</taxon>
        <taxon>Bacillati</taxon>
        <taxon>Actinomycetota</taxon>
        <taxon>Actinomycetes</taxon>
        <taxon>Kitasatosporales</taxon>
        <taxon>Streptomycetaceae</taxon>
        <taxon>Streptomyces</taxon>
    </lineage>
</organism>
<dbReference type="Proteomes" id="UP000632849">
    <property type="component" value="Unassembled WGS sequence"/>
</dbReference>
<dbReference type="GeneID" id="95662170"/>
<keyword evidence="2" id="KW-1185">Reference proteome</keyword>
<accession>A0A919ET25</accession>
<dbReference type="AlphaFoldDB" id="A0A919ET25"/>
<dbReference type="RefSeq" id="WP_150233449.1">
    <property type="nucleotide sequence ID" value="NZ_BNBE01000004.1"/>
</dbReference>
<gene>
    <name evidence="1" type="ORF">GCM10017667_70630</name>
</gene>
<dbReference type="EMBL" id="BNBE01000004">
    <property type="protein sequence ID" value="GHG24681.1"/>
    <property type="molecule type" value="Genomic_DNA"/>
</dbReference>
<comment type="caution">
    <text evidence="1">The sequence shown here is derived from an EMBL/GenBank/DDBJ whole genome shotgun (WGS) entry which is preliminary data.</text>
</comment>
<evidence type="ECO:0008006" key="3">
    <source>
        <dbReference type="Google" id="ProtNLM"/>
    </source>
</evidence>
<reference evidence="1" key="1">
    <citation type="journal article" date="2014" name="Int. J. Syst. Evol. Microbiol.">
        <title>Complete genome sequence of Corynebacterium casei LMG S-19264T (=DSM 44701T), isolated from a smear-ripened cheese.</title>
        <authorList>
            <consortium name="US DOE Joint Genome Institute (JGI-PGF)"/>
            <person name="Walter F."/>
            <person name="Albersmeier A."/>
            <person name="Kalinowski J."/>
            <person name="Ruckert C."/>
        </authorList>
    </citation>
    <scope>NUCLEOTIDE SEQUENCE</scope>
    <source>
        <strain evidence="1">JCM 4122</strain>
    </source>
</reference>
<proteinExistence type="predicted"/>
<evidence type="ECO:0000313" key="2">
    <source>
        <dbReference type="Proteomes" id="UP000632849"/>
    </source>
</evidence>